<feature type="active site" description="Charge relay system" evidence="6">
    <location>
        <position position="280"/>
    </location>
</feature>
<dbReference type="Pfam" id="PF17676">
    <property type="entry name" value="Peptidase_S66C"/>
    <property type="match status" value="1"/>
</dbReference>
<dbReference type="InterPro" id="IPR029062">
    <property type="entry name" value="Class_I_gatase-like"/>
</dbReference>
<evidence type="ECO:0000256" key="4">
    <source>
        <dbReference type="ARBA" id="ARBA00022801"/>
    </source>
</evidence>
<reference evidence="9 10" key="1">
    <citation type="submission" date="2019-09" db="EMBL/GenBank/DDBJ databases">
        <title>Goodfellowia gen. nov., a new genus of the Pseudonocardineae related to Actinoalloteichus, containing Goodfellowia coeruleoviolacea gen. nov., comb. nov. gen. nov., comb. nov.</title>
        <authorList>
            <person name="Labeda D."/>
        </authorList>
    </citation>
    <scope>NUCLEOTIDE SEQUENCE [LARGE SCALE GENOMIC DNA]</scope>
    <source>
        <strain evidence="9 10">AN110305</strain>
    </source>
</reference>
<feature type="active site" description="Charge relay system" evidence="6">
    <location>
        <position position="215"/>
    </location>
</feature>
<dbReference type="InterPro" id="IPR040921">
    <property type="entry name" value="Peptidase_S66C"/>
</dbReference>
<evidence type="ECO:0000313" key="9">
    <source>
        <dbReference type="EMBL" id="KAA2265702.1"/>
    </source>
</evidence>
<name>A0A5B2XRY7_9PSEU</name>
<dbReference type="Gene3D" id="3.40.50.10740">
    <property type="entry name" value="Class I glutamine amidotransferase-like"/>
    <property type="match status" value="1"/>
</dbReference>
<evidence type="ECO:0000256" key="2">
    <source>
        <dbReference type="ARBA" id="ARBA00022645"/>
    </source>
</evidence>
<dbReference type="InterPro" id="IPR027461">
    <property type="entry name" value="Carboxypeptidase_A_C_sf"/>
</dbReference>
<dbReference type="InterPro" id="IPR003507">
    <property type="entry name" value="S66_fam"/>
</dbReference>
<dbReference type="AlphaFoldDB" id="A0A5B2XRY7"/>
<dbReference type="SUPFAM" id="SSF141986">
    <property type="entry name" value="LD-carboxypeptidase A C-terminal domain-like"/>
    <property type="match status" value="1"/>
</dbReference>
<protein>
    <submittedName>
        <fullName evidence="9">LD-carboxypeptidase</fullName>
    </submittedName>
</protein>
<keyword evidence="10" id="KW-1185">Reference proteome</keyword>
<reference evidence="9 10" key="2">
    <citation type="submission" date="2019-09" db="EMBL/GenBank/DDBJ databases">
        <authorList>
            <person name="Jin C."/>
        </authorList>
    </citation>
    <scope>NUCLEOTIDE SEQUENCE [LARGE SCALE GENOMIC DNA]</scope>
    <source>
        <strain evidence="9 10">AN110305</strain>
    </source>
</reference>
<evidence type="ECO:0000256" key="6">
    <source>
        <dbReference type="PIRSR" id="PIRSR028757-1"/>
    </source>
</evidence>
<dbReference type="PIRSF" id="PIRSF028757">
    <property type="entry name" value="LD-carboxypeptidase"/>
    <property type="match status" value="1"/>
</dbReference>
<dbReference type="SUPFAM" id="SSF52317">
    <property type="entry name" value="Class I glutamine amidotransferase-like"/>
    <property type="match status" value="1"/>
</dbReference>
<dbReference type="PANTHER" id="PTHR30237:SF2">
    <property type="entry name" value="MUREIN TETRAPEPTIDE CARBOXYPEPTIDASE"/>
    <property type="match status" value="1"/>
</dbReference>
<dbReference type="InterPro" id="IPR040449">
    <property type="entry name" value="Peptidase_S66_N"/>
</dbReference>
<evidence type="ECO:0000256" key="1">
    <source>
        <dbReference type="ARBA" id="ARBA00010233"/>
    </source>
</evidence>
<keyword evidence="4" id="KW-0378">Hydrolase</keyword>
<evidence type="ECO:0000259" key="8">
    <source>
        <dbReference type="Pfam" id="PF17676"/>
    </source>
</evidence>
<evidence type="ECO:0000256" key="3">
    <source>
        <dbReference type="ARBA" id="ARBA00022670"/>
    </source>
</evidence>
<dbReference type="PANTHER" id="PTHR30237">
    <property type="entry name" value="MURAMOYLTETRAPEPTIDE CARBOXYPEPTIDASE"/>
    <property type="match status" value="1"/>
</dbReference>
<dbReference type="GO" id="GO:0004180">
    <property type="term" value="F:carboxypeptidase activity"/>
    <property type="evidence" value="ECO:0007669"/>
    <property type="project" value="UniProtKB-KW"/>
</dbReference>
<gene>
    <name evidence="9" type="ORF">F0L68_03785</name>
</gene>
<dbReference type="Pfam" id="PF02016">
    <property type="entry name" value="Peptidase_S66"/>
    <property type="match status" value="1"/>
</dbReference>
<dbReference type="Proteomes" id="UP000323454">
    <property type="component" value="Unassembled WGS sequence"/>
</dbReference>
<dbReference type="EMBL" id="VUOB01000005">
    <property type="protein sequence ID" value="KAA2265702.1"/>
    <property type="molecule type" value="Genomic_DNA"/>
</dbReference>
<evidence type="ECO:0000313" key="10">
    <source>
        <dbReference type="Proteomes" id="UP000323454"/>
    </source>
</evidence>
<keyword evidence="5" id="KW-0720">Serine protease</keyword>
<sequence>MSSPSRRRPARLRRGDRVVVVAPAGPVPEAQLAAGVAVLRSWGLLVEVAPHVLDAHPTLPYLAGADADRAGDLVRAYCDPEVAAVLCARGGYGCLRILDLVDWPALARARPTVFAGSSDVTALHDWFGAQVGVATVFAPMVATPGFVDDVPAQQHFRRALFEPESVRVLGAAGARTLVPGLARGVTVGGNASLVVSALGAPDAPAPPDGAIVLLEDVTEDPYRLDRIVTQLLRAGWFDGVAGIAFGSFTSCGRPEEVVAVLLDLLAGLDVPMVWDLGFGHCAGQLTVPLGVPAELDADAGTLTVLESALR</sequence>
<accession>A0A5B2XRY7</accession>
<feature type="domain" description="LD-carboxypeptidase C-terminal" evidence="8">
    <location>
        <begin position="183"/>
        <end position="295"/>
    </location>
</feature>
<comment type="similarity">
    <text evidence="1">Belongs to the peptidase S66 family.</text>
</comment>
<dbReference type="GO" id="GO:0006508">
    <property type="term" value="P:proteolysis"/>
    <property type="evidence" value="ECO:0007669"/>
    <property type="project" value="UniProtKB-KW"/>
</dbReference>
<proteinExistence type="inferred from homology"/>
<dbReference type="CDD" id="cd07025">
    <property type="entry name" value="Peptidase_S66"/>
    <property type="match status" value="1"/>
</dbReference>
<dbReference type="Gene3D" id="3.50.30.60">
    <property type="entry name" value="LD-carboxypeptidase A C-terminal domain-like"/>
    <property type="match status" value="1"/>
</dbReference>
<organism evidence="9 10">
    <name type="scientific">Solihabitans fulvus</name>
    <dbReference type="NCBI Taxonomy" id="1892852"/>
    <lineage>
        <taxon>Bacteria</taxon>
        <taxon>Bacillati</taxon>
        <taxon>Actinomycetota</taxon>
        <taxon>Actinomycetes</taxon>
        <taxon>Pseudonocardiales</taxon>
        <taxon>Pseudonocardiaceae</taxon>
        <taxon>Solihabitans</taxon>
    </lineage>
</organism>
<evidence type="ECO:0000256" key="5">
    <source>
        <dbReference type="ARBA" id="ARBA00022825"/>
    </source>
</evidence>
<dbReference type="OrthoDB" id="9807329at2"/>
<dbReference type="InterPro" id="IPR027478">
    <property type="entry name" value="LdcA_N"/>
</dbReference>
<feature type="active site" description="Nucleophile" evidence="6">
    <location>
        <position position="118"/>
    </location>
</feature>
<feature type="domain" description="LD-carboxypeptidase N-terminal" evidence="7">
    <location>
        <begin position="18"/>
        <end position="137"/>
    </location>
</feature>
<comment type="caution">
    <text evidence="9">The sequence shown here is derived from an EMBL/GenBank/DDBJ whole genome shotgun (WGS) entry which is preliminary data.</text>
</comment>
<keyword evidence="2 9" id="KW-0121">Carboxypeptidase</keyword>
<keyword evidence="3" id="KW-0645">Protease</keyword>
<dbReference type="GO" id="GO:0008236">
    <property type="term" value="F:serine-type peptidase activity"/>
    <property type="evidence" value="ECO:0007669"/>
    <property type="project" value="UniProtKB-KW"/>
</dbReference>
<evidence type="ECO:0000259" key="7">
    <source>
        <dbReference type="Pfam" id="PF02016"/>
    </source>
</evidence>
<dbReference type="RefSeq" id="WP_149847987.1">
    <property type="nucleotide sequence ID" value="NZ_VUOB01000005.1"/>
</dbReference>